<feature type="binding site" evidence="17">
    <location>
        <position position="455"/>
    </location>
    <ligand>
        <name>(6S)-NADPHX</name>
        <dbReference type="ChEBI" id="CHEBI:64076"/>
    </ligand>
</feature>
<dbReference type="NCBIfam" id="TIGR00197">
    <property type="entry name" value="yjeF_nterm"/>
    <property type="match status" value="1"/>
</dbReference>
<evidence type="ECO:0000256" key="19">
    <source>
        <dbReference type="PIRNR" id="PIRNR017184"/>
    </source>
</evidence>
<comment type="catalytic activity">
    <reaction evidence="1 18 19">
        <text>(6R)-NADHX = (6S)-NADHX</text>
        <dbReference type="Rhea" id="RHEA:32215"/>
        <dbReference type="ChEBI" id="CHEBI:64074"/>
        <dbReference type="ChEBI" id="CHEBI:64075"/>
        <dbReference type="EC" id="5.1.99.6"/>
    </reaction>
</comment>
<feature type="binding site" evidence="17">
    <location>
        <begin position="425"/>
        <end position="429"/>
    </location>
    <ligand>
        <name>AMP</name>
        <dbReference type="ChEBI" id="CHEBI:456215"/>
    </ligand>
</feature>
<comment type="similarity">
    <text evidence="4 19">In the C-terminal section; belongs to the NnrD/CARKD family.</text>
</comment>
<feature type="binding site" evidence="17">
    <location>
        <position position="336"/>
    </location>
    <ligand>
        <name>(6S)-NADPHX</name>
        <dbReference type="ChEBI" id="CHEBI:64076"/>
    </ligand>
</feature>
<evidence type="ECO:0000256" key="17">
    <source>
        <dbReference type="HAMAP-Rule" id="MF_01965"/>
    </source>
</evidence>
<name>A0ABW3UQM7_9BACL</name>
<keyword evidence="23" id="KW-1185">Reference proteome</keyword>
<dbReference type="Gene3D" id="3.40.1190.20">
    <property type="match status" value="1"/>
</dbReference>
<dbReference type="PROSITE" id="PS01050">
    <property type="entry name" value="YJEF_C_2"/>
    <property type="match status" value="1"/>
</dbReference>
<feature type="domain" description="YjeF C-terminal" evidence="20">
    <location>
        <begin position="230"/>
        <end position="508"/>
    </location>
</feature>
<comment type="function">
    <text evidence="18">Catalyzes the epimerization of the S- and R-forms of NAD(P)HX, a damaged form of NAD(P)H that is a result of enzymatic or heat-dependent hydration. This is a prerequisite for the S-specific NAD(P)H-hydrate dehydratase to allow the repair of both epimers of NAD(P)HX.</text>
</comment>
<evidence type="ECO:0000256" key="13">
    <source>
        <dbReference type="ARBA" id="ARBA00023268"/>
    </source>
</evidence>
<dbReference type="InterPro" id="IPR030677">
    <property type="entry name" value="Nnr"/>
</dbReference>
<feature type="binding site" evidence="17">
    <location>
        <position position="265"/>
    </location>
    <ligand>
        <name>(6S)-NADPHX</name>
        <dbReference type="ChEBI" id="CHEBI:64076"/>
    </ligand>
</feature>
<feature type="binding site" evidence="18">
    <location>
        <begin position="58"/>
        <end position="62"/>
    </location>
    <ligand>
        <name>(6S)-NADPHX</name>
        <dbReference type="ChEBI" id="CHEBI:64076"/>
    </ligand>
</feature>
<dbReference type="EC" id="4.2.1.136" evidence="19"/>
<evidence type="ECO:0000256" key="14">
    <source>
        <dbReference type="ARBA" id="ARBA00025153"/>
    </source>
</evidence>
<keyword evidence="11 18" id="KW-0413">Isomerase</keyword>
<feature type="binding site" evidence="18">
    <location>
        <position position="157"/>
    </location>
    <ligand>
        <name>(6S)-NADPHX</name>
        <dbReference type="ChEBI" id="CHEBI:64076"/>
    </ligand>
</feature>
<evidence type="ECO:0000256" key="8">
    <source>
        <dbReference type="ARBA" id="ARBA00022857"/>
    </source>
</evidence>
<evidence type="ECO:0000256" key="7">
    <source>
        <dbReference type="ARBA" id="ARBA00022840"/>
    </source>
</evidence>
<feature type="binding site" evidence="18">
    <location>
        <position position="160"/>
    </location>
    <ligand>
        <name>K(+)</name>
        <dbReference type="ChEBI" id="CHEBI:29103"/>
    </ligand>
</feature>
<evidence type="ECO:0000313" key="22">
    <source>
        <dbReference type="EMBL" id="MFD1222614.1"/>
    </source>
</evidence>
<comment type="catalytic activity">
    <reaction evidence="15 17 19">
        <text>(6S)-NADHX + ADP = AMP + phosphate + NADH + H(+)</text>
        <dbReference type="Rhea" id="RHEA:32223"/>
        <dbReference type="ChEBI" id="CHEBI:15378"/>
        <dbReference type="ChEBI" id="CHEBI:43474"/>
        <dbReference type="ChEBI" id="CHEBI:57945"/>
        <dbReference type="ChEBI" id="CHEBI:64074"/>
        <dbReference type="ChEBI" id="CHEBI:456215"/>
        <dbReference type="ChEBI" id="CHEBI:456216"/>
        <dbReference type="EC" id="4.2.1.136"/>
    </reaction>
</comment>
<feature type="domain" description="YjeF N-terminal" evidence="21">
    <location>
        <begin position="9"/>
        <end position="214"/>
    </location>
</feature>
<evidence type="ECO:0000256" key="15">
    <source>
        <dbReference type="ARBA" id="ARBA00048238"/>
    </source>
</evidence>
<dbReference type="EC" id="5.1.99.6" evidence="19"/>
<dbReference type="Pfam" id="PF03853">
    <property type="entry name" value="YjeF_N"/>
    <property type="match status" value="1"/>
</dbReference>
<feature type="binding site" evidence="18">
    <location>
        <position position="124"/>
    </location>
    <ligand>
        <name>K(+)</name>
        <dbReference type="ChEBI" id="CHEBI:29103"/>
    </ligand>
</feature>
<dbReference type="InterPro" id="IPR000631">
    <property type="entry name" value="CARKD"/>
</dbReference>
<feature type="binding site" evidence="18">
    <location>
        <begin position="128"/>
        <end position="134"/>
    </location>
    <ligand>
        <name>(6S)-NADPHX</name>
        <dbReference type="ChEBI" id="CHEBI:64076"/>
    </ligand>
</feature>
<comment type="caution">
    <text evidence="22">The sequence shown here is derived from an EMBL/GenBank/DDBJ whole genome shotgun (WGS) entry which is preliminary data.</text>
</comment>
<accession>A0ABW3UQM7</accession>
<evidence type="ECO:0000256" key="9">
    <source>
        <dbReference type="ARBA" id="ARBA00022958"/>
    </source>
</evidence>
<comment type="catalytic activity">
    <reaction evidence="2 18 19">
        <text>(6R)-NADPHX = (6S)-NADPHX</text>
        <dbReference type="Rhea" id="RHEA:32227"/>
        <dbReference type="ChEBI" id="CHEBI:64076"/>
        <dbReference type="ChEBI" id="CHEBI:64077"/>
        <dbReference type="EC" id="5.1.99.6"/>
    </reaction>
</comment>
<dbReference type="Proteomes" id="UP001597180">
    <property type="component" value="Unassembled WGS sequence"/>
</dbReference>
<dbReference type="CDD" id="cd01171">
    <property type="entry name" value="YXKO-related"/>
    <property type="match status" value="1"/>
</dbReference>
<feature type="binding site" evidence="17">
    <location>
        <position position="388"/>
    </location>
    <ligand>
        <name>(6S)-NADPHX</name>
        <dbReference type="ChEBI" id="CHEBI:64076"/>
    </ligand>
</feature>
<evidence type="ECO:0000313" key="23">
    <source>
        <dbReference type="Proteomes" id="UP001597180"/>
    </source>
</evidence>
<evidence type="ECO:0000256" key="11">
    <source>
        <dbReference type="ARBA" id="ARBA00023235"/>
    </source>
</evidence>
<evidence type="ECO:0000259" key="21">
    <source>
        <dbReference type="PROSITE" id="PS51385"/>
    </source>
</evidence>
<comment type="subunit">
    <text evidence="17">Homotetramer.</text>
</comment>
<comment type="cofactor">
    <cofactor evidence="17">
        <name>Mg(2+)</name>
        <dbReference type="ChEBI" id="CHEBI:18420"/>
    </cofactor>
</comment>
<dbReference type="HAMAP" id="MF_01966">
    <property type="entry name" value="NADHX_epimerase"/>
    <property type="match status" value="1"/>
</dbReference>
<organism evidence="22 23">
    <name type="scientific">Paenibacillus vulneris</name>
    <dbReference type="NCBI Taxonomy" id="1133364"/>
    <lineage>
        <taxon>Bacteria</taxon>
        <taxon>Bacillati</taxon>
        <taxon>Bacillota</taxon>
        <taxon>Bacilli</taxon>
        <taxon>Bacillales</taxon>
        <taxon>Paenibacillaceae</taxon>
        <taxon>Paenibacillus</taxon>
    </lineage>
</organism>
<comment type="catalytic activity">
    <reaction evidence="16 17 19">
        <text>(6S)-NADPHX + ADP = AMP + phosphate + NADPH + H(+)</text>
        <dbReference type="Rhea" id="RHEA:32235"/>
        <dbReference type="ChEBI" id="CHEBI:15378"/>
        <dbReference type="ChEBI" id="CHEBI:43474"/>
        <dbReference type="ChEBI" id="CHEBI:57783"/>
        <dbReference type="ChEBI" id="CHEBI:64076"/>
        <dbReference type="ChEBI" id="CHEBI:456215"/>
        <dbReference type="ChEBI" id="CHEBI:456216"/>
        <dbReference type="EC" id="4.2.1.136"/>
    </reaction>
</comment>
<feature type="binding site" evidence="18">
    <location>
        <position position="59"/>
    </location>
    <ligand>
        <name>K(+)</name>
        <dbReference type="ChEBI" id="CHEBI:29103"/>
    </ligand>
</feature>
<keyword evidence="12 17" id="KW-0456">Lyase</keyword>
<dbReference type="InterPro" id="IPR029056">
    <property type="entry name" value="Ribokinase-like"/>
</dbReference>
<dbReference type="InterPro" id="IPR004443">
    <property type="entry name" value="YjeF_N_dom"/>
</dbReference>
<dbReference type="HAMAP" id="MF_01965">
    <property type="entry name" value="NADHX_dehydratase"/>
    <property type="match status" value="1"/>
</dbReference>
<keyword evidence="9 18" id="KW-0630">Potassium</keyword>
<evidence type="ECO:0000256" key="12">
    <source>
        <dbReference type="ARBA" id="ARBA00023239"/>
    </source>
</evidence>
<evidence type="ECO:0000256" key="10">
    <source>
        <dbReference type="ARBA" id="ARBA00023027"/>
    </source>
</evidence>
<comment type="similarity">
    <text evidence="17">Belongs to the NnrD/CARKD family.</text>
</comment>
<comment type="function">
    <text evidence="14 19">Bifunctional enzyme that catalyzes the epimerization of the S- and R-forms of NAD(P)HX and the dehydration of the S-form of NAD(P)HX at the expense of ADP, which is converted to AMP. This allows the repair of both epimers of NAD(P)HX, a damaged form of NAD(P)H that is a result of enzymatic or heat-dependent hydration.</text>
</comment>
<comment type="cofactor">
    <cofactor evidence="18 19">
        <name>K(+)</name>
        <dbReference type="ChEBI" id="CHEBI:29103"/>
    </cofactor>
    <text evidence="18 19">Binds 1 potassium ion per subunit.</text>
</comment>
<comment type="similarity">
    <text evidence="18">Belongs to the NnrE/AIBP family.</text>
</comment>
<evidence type="ECO:0000256" key="3">
    <source>
        <dbReference type="ARBA" id="ARBA00006001"/>
    </source>
</evidence>
<dbReference type="PROSITE" id="PS51385">
    <property type="entry name" value="YJEF_N"/>
    <property type="match status" value="1"/>
</dbReference>
<feature type="binding site" evidence="18">
    <location>
        <position position="139"/>
    </location>
    <ligand>
        <name>(6S)-NADPHX</name>
        <dbReference type="ChEBI" id="CHEBI:64076"/>
    </ligand>
</feature>
<dbReference type="PANTHER" id="PTHR12592:SF0">
    <property type="entry name" value="ATP-DEPENDENT (S)-NAD(P)H-HYDRATE DEHYDRATASE"/>
    <property type="match status" value="1"/>
</dbReference>
<dbReference type="SUPFAM" id="SSF53613">
    <property type="entry name" value="Ribokinase-like"/>
    <property type="match status" value="1"/>
</dbReference>
<dbReference type="InterPro" id="IPR036652">
    <property type="entry name" value="YjeF_N_dom_sf"/>
</dbReference>
<evidence type="ECO:0000256" key="1">
    <source>
        <dbReference type="ARBA" id="ARBA00000013"/>
    </source>
</evidence>
<evidence type="ECO:0000256" key="18">
    <source>
        <dbReference type="HAMAP-Rule" id="MF_01966"/>
    </source>
</evidence>
<evidence type="ECO:0000259" key="20">
    <source>
        <dbReference type="PROSITE" id="PS51383"/>
    </source>
</evidence>
<comment type="function">
    <text evidence="17">Catalyzes the dehydration of the S-form of NAD(P)HX at the expense of ADP, which is converted to AMP. Together with NAD(P)HX epimerase, which catalyzes the epimerization of the S- and R-forms, the enzyme allows the repair of both epimers of NAD(P)HX, a damaged form of NAD(P)H that is a result of enzymatic or heat-dependent hydration.</text>
</comment>
<dbReference type="SUPFAM" id="SSF64153">
    <property type="entry name" value="YjeF N-terminal domain-like"/>
    <property type="match status" value="1"/>
</dbReference>
<dbReference type="PANTHER" id="PTHR12592">
    <property type="entry name" value="ATP-DEPENDENT (S)-NAD(P)H-HYDRATE DEHYDRATASE FAMILY MEMBER"/>
    <property type="match status" value="1"/>
</dbReference>
<dbReference type="EMBL" id="JBHTLU010000031">
    <property type="protein sequence ID" value="MFD1222614.1"/>
    <property type="molecule type" value="Genomic_DNA"/>
</dbReference>
<evidence type="ECO:0000256" key="2">
    <source>
        <dbReference type="ARBA" id="ARBA00000909"/>
    </source>
</evidence>
<keyword evidence="7 17" id="KW-0067">ATP-binding</keyword>
<feature type="binding site" evidence="17">
    <location>
        <position position="454"/>
    </location>
    <ligand>
        <name>AMP</name>
        <dbReference type="ChEBI" id="CHEBI:456215"/>
    </ligand>
</feature>
<evidence type="ECO:0000256" key="4">
    <source>
        <dbReference type="ARBA" id="ARBA00009524"/>
    </source>
</evidence>
<keyword evidence="5 18" id="KW-0479">Metal-binding</keyword>
<protein>
    <recommendedName>
        <fullName evidence="19">Bifunctional NAD(P)H-hydrate repair enzyme</fullName>
    </recommendedName>
    <alternativeName>
        <fullName evidence="19">Nicotinamide nucleotide repair protein</fullName>
    </alternativeName>
    <domain>
        <recommendedName>
            <fullName evidence="19">ADP-dependent (S)-NAD(P)H-hydrate dehydratase</fullName>
            <ecNumber evidence="19">4.2.1.136</ecNumber>
        </recommendedName>
        <alternativeName>
            <fullName evidence="19">ADP-dependent NAD(P)HX dehydratase</fullName>
        </alternativeName>
    </domain>
    <domain>
        <recommendedName>
            <fullName evidence="19">NAD(P)H-hydrate epimerase</fullName>
            <ecNumber evidence="19">5.1.99.6</ecNumber>
        </recommendedName>
    </domain>
</protein>
<dbReference type="Gene3D" id="3.40.50.10260">
    <property type="entry name" value="YjeF N-terminal domain"/>
    <property type="match status" value="1"/>
</dbReference>
<evidence type="ECO:0000256" key="6">
    <source>
        <dbReference type="ARBA" id="ARBA00022741"/>
    </source>
</evidence>
<sequence length="508" mass="53746">MFVVTNQEMRTIDAYAIETVGIPAMVLMENAGRAVAEEVTAYSGGKLRRWAILVGKGNNGGDGVVAARHLIEAGMDPTVIYIEDPAGWKGESAVQSAIAARFGVPSQIYQSGSIDWRDYDGIVDALLGTGSRGKPRESYAQLILEANASGLPIIAVDIPSGLDADTGEVHDPCIEAERTVALAFTKRGLEQYPGAGQAGEVVVRPIGIVSEWAALHGIRTYLTNEAMFKNRFGFRAGNVTRPQDSNKGTYGHVLVAAGSRQMSGAGHLCSRAALRSGCGLVTWALPESVQPSMMGTIPEIMLMGLKDSGLGDWSSIPASSVIELADKKRSIVIGPGMGRWEGDSQWLREIWGTSDCPLVLDADALNMLADADLDQWPSRRSPVILTPHPGEMARMTGLSIRDVQRDRIELARSYAARHGVILVLKGARTVIAEPDGAVTINTTGNPKMAVGGAGDVLAGLIASLIAQGFSAKLAAVYGVYLHGEAGDRAAAARAFSRSITAGDIIDEL</sequence>
<comment type="similarity">
    <text evidence="3 19">In the N-terminal section; belongs to the NnrE/AIBP family.</text>
</comment>
<dbReference type="PIRSF" id="PIRSF017184">
    <property type="entry name" value="Nnr"/>
    <property type="match status" value="1"/>
</dbReference>
<dbReference type="Pfam" id="PF01256">
    <property type="entry name" value="Carb_kinase"/>
    <property type="match status" value="1"/>
</dbReference>
<keyword evidence="13" id="KW-0511">Multifunctional enzyme</keyword>
<dbReference type="InterPro" id="IPR017953">
    <property type="entry name" value="Carbohydrate_kinase_pred_CS"/>
</dbReference>
<dbReference type="RefSeq" id="WP_345588290.1">
    <property type="nucleotide sequence ID" value="NZ_BAABJG010000015.1"/>
</dbReference>
<dbReference type="PROSITE" id="PS51383">
    <property type="entry name" value="YJEF_C_3"/>
    <property type="match status" value="1"/>
</dbReference>
<evidence type="ECO:0000256" key="16">
    <source>
        <dbReference type="ARBA" id="ARBA00049209"/>
    </source>
</evidence>
<evidence type="ECO:0000256" key="5">
    <source>
        <dbReference type="ARBA" id="ARBA00022723"/>
    </source>
</evidence>
<keyword evidence="6 17" id="KW-0547">Nucleotide-binding</keyword>
<dbReference type="NCBIfam" id="TIGR00196">
    <property type="entry name" value="yjeF_cterm"/>
    <property type="match status" value="1"/>
</dbReference>
<keyword evidence="10 17" id="KW-0520">NAD</keyword>
<proteinExistence type="inferred from homology"/>
<reference evidence="23" key="1">
    <citation type="journal article" date="2019" name="Int. J. Syst. Evol. Microbiol.">
        <title>The Global Catalogue of Microorganisms (GCM) 10K type strain sequencing project: providing services to taxonomists for standard genome sequencing and annotation.</title>
        <authorList>
            <consortium name="The Broad Institute Genomics Platform"/>
            <consortium name="The Broad Institute Genome Sequencing Center for Infectious Disease"/>
            <person name="Wu L."/>
            <person name="Ma J."/>
        </authorList>
    </citation>
    <scope>NUCLEOTIDE SEQUENCE [LARGE SCALE GENOMIC DNA]</scope>
    <source>
        <strain evidence="23">CCUG 53270</strain>
    </source>
</reference>
<gene>
    <name evidence="18" type="primary">nnrE</name>
    <name evidence="17" type="synonym">nnrD</name>
    <name evidence="22" type="ORF">ACFQ4B_21070</name>
</gene>
<keyword evidence="8 17" id="KW-0521">NADP</keyword>